<dbReference type="AlphaFoldDB" id="A0A212L1C1"/>
<reference evidence="1" key="1">
    <citation type="submission" date="2016-08" db="EMBL/GenBank/DDBJ databases">
        <authorList>
            <person name="Seilhamer J.J."/>
        </authorList>
    </citation>
    <scope>NUCLEOTIDE SEQUENCE</scope>
    <source>
        <strain evidence="1">86-1</strain>
    </source>
</reference>
<organism evidence="1">
    <name type="scientific">uncultured Desulfovibrio sp</name>
    <dbReference type="NCBI Taxonomy" id="167968"/>
    <lineage>
        <taxon>Bacteria</taxon>
        <taxon>Pseudomonadati</taxon>
        <taxon>Thermodesulfobacteriota</taxon>
        <taxon>Desulfovibrionia</taxon>
        <taxon>Desulfovibrionales</taxon>
        <taxon>Desulfovibrionaceae</taxon>
        <taxon>Desulfovibrio</taxon>
        <taxon>environmental samples</taxon>
    </lineage>
</organism>
<dbReference type="RefSeq" id="WP_179979753.1">
    <property type="nucleotide sequence ID" value="NZ_LT608333.1"/>
</dbReference>
<evidence type="ECO:0000313" key="1">
    <source>
        <dbReference type="EMBL" id="SCM71361.1"/>
    </source>
</evidence>
<sequence>MNDKVPMIPCENLGELLFFQVDGEGPKLEVRLHNESVWLSLSQLAELLQVDKSGISRHLKNIFSSGELQRDSVVAIFATTAADGKTYQVEYFNLDAIISVGYRVNSLRGTQFRMWATERLKEYIVKGFTMDDARLKEAGNSRYFEELLARIRDIRSSEKIFWRKILDIYATSVDYNPQASESQLFFKQVQNKMHWAAHGHTAAELIHARVDATKPDMGVTNYSGNTLLLRDVEIAKNYLTEEELNILNRIVTAYLEVAEIQALNRIPMTMRDWMERLHQFLTMTGREVLAHAGQISHEAAMHKARVEYEKFCTVRAQLPTAVEQHFVEAERRVQQNIPSRDRNKS</sequence>
<name>A0A212L1C1_9BACT</name>
<dbReference type="PANTHER" id="PTHR35810:SF1">
    <property type="entry name" value="CYTOPLASMIC PROTEIN"/>
    <property type="match status" value="1"/>
</dbReference>
<evidence type="ECO:0008006" key="2">
    <source>
        <dbReference type="Google" id="ProtNLM"/>
    </source>
</evidence>
<dbReference type="Pfam" id="PF13310">
    <property type="entry name" value="Virulence_RhuM"/>
    <property type="match status" value="1"/>
</dbReference>
<dbReference type="EMBL" id="FMJC01000001">
    <property type="protein sequence ID" value="SCM71361.1"/>
    <property type="molecule type" value="Genomic_DNA"/>
</dbReference>
<dbReference type="PIRSF" id="PIRSF015268">
    <property type="entry name" value="Virulence_RhuM"/>
    <property type="match status" value="1"/>
</dbReference>
<dbReference type="PANTHER" id="PTHR35810">
    <property type="entry name" value="CYTOPLASMIC PROTEIN-RELATED"/>
    <property type="match status" value="1"/>
</dbReference>
<proteinExistence type="predicted"/>
<dbReference type="InterPro" id="IPR011204">
    <property type="entry name" value="Virulence_RhuM-like"/>
</dbReference>
<accession>A0A212L1C1</accession>
<gene>
    <name evidence="1" type="ORF">KL86DES1_11020</name>
</gene>
<protein>
    <recommendedName>
        <fullName evidence="2">Cell filamentation protein Fic</fullName>
    </recommendedName>
</protein>